<evidence type="ECO:0000259" key="6">
    <source>
        <dbReference type="Pfam" id="PF02234"/>
    </source>
</evidence>
<evidence type="ECO:0000256" key="1">
    <source>
        <dbReference type="ARBA" id="ARBA00004642"/>
    </source>
</evidence>
<organism evidence="7 8">
    <name type="scientific">Nepenthes gracilis</name>
    <name type="common">Slender pitcher plant</name>
    <dbReference type="NCBI Taxonomy" id="150966"/>
    <lineage>
        <taxon>Eukaryota</taxon>
        <taxon>Viridiplantae</taxon>
        <taxon>Streptophyta</taxon>
        <taxon>Embryophyta</taxon>
        <taxon>Tracheophyta</taxon>
        <taxon>Spermatophyta</taxon>
        <taxon>Magnoliopsida</taxon>
        <taxon>eudicotyledons</taxon>
        <taxon>Gunneridae</taxon>
        <taxon>Pentapetalae</taxon>
        <taxon>Caryophyllales</taxon>
        <taxon>Nepenthaceae</taxon>
        <taxon>Nepenthes</taxon>
    </lineage>
</organism>
<feature type="compositionally biased region" description="Polar residues" evidence="5">
    <location>
        <begin position="77"/>
        <end position="99"/>
    </location>
</feature>
<gene>
    <name evidence="7" type="ORF">Nepgr_016615</name>
</gene>
<comment type="similarity">
    <text evidence="2">Belongs to the CDI family. ICK/KRP subfamily.</text>
</comment>
<dbReference type="GO" id="GO:0051726">
    <property type="term" value="P:regulation of cell cycle"/>
    <property type="evidence" value="ECO:0007669"/>
    <property type="project" value="InterPro"/>
</dbReference>
<feature type="region of interest" description="Disordered" evidence="5">
    <location>
        <begin position="77"/>
        <end position="107"/>
    </location>
</feature>
<keyword evidence="3" id="KW-0649">Protein kinase inhibitor</keyword>
<comment type="subcellular location">
    <subcellularLocation>
        <location evidence="1">Nucleus</location>
        <location evidence="1">Nucleoplasm</location>
    </subcellularLocation>
</comment>
<sequence>MGRNPRKCKHQEEIAVVGGVRTRAMALAMAAEAVASSTSTAAKRIRKVGNGELKFASTYVELRSRRRVVIAPKDSISTAASASPVEETNCSSGVSDHTPSSCCSSNASSELRQDPFAIIDPEGDIAELETTMHSDCRERRETMWPSKKNSRLRMTVQKPPSEFEIEEFFSAAEKDLQKRFTEKYNFDIVRDVPLEEGRYQWIPVSAYKFQSATTAIGTANSSLSSCFLVGSITVRNFNNFLV</sequence>
<dbReference type="PANTHER" id="PTHR46776">
    <property type="entry name" value="CYCLIN-DEPENDENT KINASE INHIBITOR 4-RELATED"/>
    <property type="match status" value="1"/>
</dbReference>
<dbReference type="Pfam" id="PF02234">
    <property type="entry name" value="CDI"/>
    <property type="match status" value="1"/>
</dbReference>
<dbReference type="EMBL" id="BSYO01000014">
    <property type="protein sequence ID" value="GMH14774.1"/>
    <property type="molecule type" value="Genomic_DNA"/>
</dbReference>
<evidence type="ECO:0000256" key="4">
    <source>
        <dbReference type="ARBA" id="ARBA00023306"/>
    </source>
</evidence>
<dbReference type="InterPro" id="IPR044275">
    <property type="entry name" value="KRP"/>
</dbReference>
<dbReference type="PIRSF" id="PIRSF017811">
    <property type="entry name" value="CDK_inhib_pln"/>
    <property type="match status" value="1"/>
</dbReference>
<comment type="caution">
    <text evidence="7">The sequence shown here is derived from an EMBL/GenBank/DDBJ whole genome shotgun (WGS) entry which is preliminary data.</text>
</comment>
<evidence type="ECO:0000256" key="2">
    <source>
        <dbReference type="ARBA" id="ARBA00010274"/>
    </source>
</evidence>
<evidence type="ECO:0000313" key="8">
    <source>
        <dbReference type="Proteomes" id="UP001279734"/>
    </source>
</evidence>
<feature type="domain" description="Cyclin-dependent kinase inhibitor" evidence="6">
    <location>
        <begin position="159"/>
        <end position="203"/>
    </location>
</feature>
<dbReference type="InterPro" id="IPR044898">
    <property type="entry name" value="CDI_dom_sf"/>
</dbReference>
<protein>
    <recommendedName>
        <fullName evidence="6">Cyclin-dependent kinase inhibitor domain-containing protein</fullName>
    </recommendedName>
</protein>
<keyword evidence="8" id="KW-1185">Reference proteome</keyword>
<dbReference type="Proteomes" id="UP001279734">
    <property type="component" value="Unassembled WGS sequence"/>
</dbReference>
<dbReference type="InterPro" id="IPR003175">
    <property type="entry name" value="CDI_dom"/>
</dbReference>
<dbReference type="AlphaFoldDB" id="A0AAD3XSA2"/>
<evidence type="ECO:0000256" key="5">
    <source>
        <dbReference type="SAM" id="MobiDB-lite"/>
    </source>
</evidence>
<accession>A0AAD3XSA2</accession>
<reference evidence="7" key="1">
    <citation type="submission" date="2023-05" db="EMBL/GenBank/DDBJ databases">
        <title>Nepenthes gracilis genome sequencing.</title>
        <authorList>
            <person name="Fukushima K."/>
        </authorList>
    </citation>
    <scope>NUCLEOTIDE SEQUENCE</scope>
    <source>
        <strain evidence="7">SING2019-196</strain>
    </source>
</reference>
<dbReference type="Gene3D" id="4.10.365.10">
    <property type="entry name" value="p27"/>
    <property type="match status" value="1"/>
</dbReference>
<dbReference type="GO" id="GO:0005654">
    <property type="term" value="C:nucleoplasm"/>
    <property type="evidence" value="ECO:0007669"/>
    <property type="project" value="UniProtKB-SubCell"/>
</dbReference>
<evidence type="ECO:0000256" key="3">
    <source>
        <dbReference type="ARBA" id="ARBA00023013"/>
    </source>
</evidence>
<name>A0AAD3XSA2_NEPGR</name>
<evidence type="ECO:0000313" key="7">
    <source>
        <dbReference type="EMBL" id="GMH14774.1"/>
    </source>
</evidence>
<proteinExistence type="inferred from homology"/>
<dbReference type="GO" id="GO:0004861">
    <property type="term" value="F:cyclin-dependent protein serine/threonine kinase inhibitor activity"/>
    <property type="evidence" value="ECO:0007669"/>
    <property type="project" value="InterPro"/>
</dbReference>
<keyword evidence="4" id="KW-0131">Cell cycle</keyword>